<dbReference type="Proteomes" id="UP000233551">
    <property type="component" value="Unassembled WGS sequence"/>
</dbReference>
<organism evidence="1 2">
    <name type="scientific">Punica granatum</name>
    <name type="common">Pomegranate</name>
    <dbReference type="NCBI Taxonomy" id="22663"/>
    <lineage>
        <taxon>Eukaryota</taxon>
        <taxon>Viridiplantae</taxon>
        <taxon>Streptophyta</taxon>
        <taxon>Embryophyta</taxon>
        <taxon>Tracheophyta</taxon>
        <taxon>Spermatophyta</taxon>
        <taxon>Magnoliopsida</taxon>
        <taxon>eudicotyledons</taxon>
        <taxon>Gunneridae</taxon>
        <taxon>Pentapetalae</taxon>
        <taxon>rosids</taxon>
        <taxon>malvids</taxon>
        <taxon>Myrtales</taxon>
        <taxon>Lythraceae</taxon>
        <taxon>Punica</taxon>
    </lineage>
</organism>
<protein>
    <submittedName>
        <fullName evidence="1">Uncharacterized protein</fullName>
    </submittedName>
</protein>
<reference evidence="1 2" key="1">
    <citation type="submission" date="2017-11" db="EMBL/GenBank/DDBJ databases">
        <title>De-novo sequencing of pomegranate (Punica granatum L.) genome.</title>
        <authorList>
            <person name="Akparov Z."/>
            <person name="Amiraslanov A."/>
            <person name="Hajiyeva S."/>
            <person name="Abbasov M."/>
            <person name="Kaur K."/>
            <person name="Hamwieh A."/>
            <person name="Solovyev V."/>
            <person name="Salamov A."/>
            <person name="Braich B."/>
            <person name="Kosarev P."/>
            <person name="Mahmoud A."/>
            <person name="Hajiyev E."/>
            <person name="Babayeva S."/>
            <person name="Izzatullayeva V."/>
            <person name="Mammadov A."/>
            <person name="Mammadov A."/>
            <person name="Sharifova S."/>
            <person name="Ojaghi J."/>
            <person name="Eynullazada K."/>
            <person name="Bayramov B."/>
            <person name="Abdulazimova A."/>
            <person name="Shahmuradov I."/>
        </authorList>
    </citation>
    <scope>NUCLEOTIDE SEQUENCE [LARGE SCALE GENOMIC DNA]</scope>
    <source>
        <strain evidence="2">cv. AG2017</strain>
        <tissue evidence="1">Leaf</tissue>
    </source>
</reference>
<dbReference type="EMBL" id="PGOL01004503">
    <property type="protein sequence ID" value="PKI37255.1"/>
    <property type="molecule type" value="Genomic_DNA"/>
</dbReference>
<sequence>MEVEQTPGYVSHYSHLLFPTEKLLRCKEKIRERPVAHVLVHQKPVGCVEAITEKANETRSFLRSSGLHVSLPLPGPGLVKCSFAVAVLQTLRSTIILGLQGHNRVGIIFCPFKVGDHRNGVTGRCVRCLAALRCKIPLATGRLITGSHKV</sequence>
<keyword evidence="2" id="KW-1185">Reference proteome</keyword>
<evidence type="ECO:0000313" key="2">
    <source>
        <dbReference type="Proteomes" id="UP000233551"/>
    </source>
</evidence>
<gene>
    <name evidence="1" type="ORF">CRG98_042346</name>
</gene>
<proteinExistence type="predicted"/>
<dbReference type="AlphaFoldDB" id="A0A2I0HZW9"/>
<comment type="caution">
    <text evidence="1">The sequence shown here is derived from an EMBL/GenBank/DDBJ whole genome shotgun (WGS) entry which is preliminary data.</text>
</comment>
<evidence type="ECO:0000313" key="1">
    <source>
        <dbReference type="EMBL" id="PKI37255.1"/>
    </source>
</evidence>
<accession>A0A2I0HZW9</accession>
<name>A0A2I0HZW9_PUNGR</name>